<dbReference type="GO" id="GO:0032993">
    <property type="term" value="C:protein-DNA complex"/>
    <property type="evidence" value="ECO:0007669"/>
    <property type="project" value="TreeGrafter"/>
</dbReference>
<feature type="domain" description="Response regulatory" evidence="6">
    <location>
        <begin position="4"/>
        <end position="118"/>
    </location>
</feature>
<dbReference type="EMBL" id="CAFBSG010000004">
    <property type="protein sequence ID" value="CAB5239651.1"/>
    <property type="molecule type" value="Genomic_DNA"/>
</dbReference>
<name>A0A6J7XSG5_9ZZZZ</name>
<dbReference type="PANTHER" id="PTHR48111:SF1">
    <property type="entry name" value="TWO-COMPONENT RESPONSE REGULATOR ORR33"/>
    <property type="match status" value="1"/>
</dbReference>
<dbReference type="CDD" id="cd00383">
    <property type="entry name" value="trans_reg_C"/>
    <property type="match status" value="1"/>
</dbReference>
<dbReference type="Gene3D" id="1.10.10.10">
    <property type="entry name" value="Winged helix-like DNA-binding domain superfamily/Winged helix DNA-binding domain"/>
    <property type="match status" value="1"/>
</dbReference>
<feature type="domain" description="OmpR/PhoB-type" evidence="7">
    <location>
        <begin position="128"/>
        <end position="225"/>
    </location>
</feature>
<dbReference type="PROSITE" id="PS51755">
    <property type="entry name" value="OMPR_PHOB"/>
    <property type="match status" value="1"/>
</dbReference>
<keyword evidence="2" id="KW-0902">Two-component regulatory system</keyword>
<dbReference type="Pfam" id="PF00072">
    <property type="entry name" value="Response_reg"/>
    <property type="match status" value="1"/>
</dbReference>
<protein>
    <submittedName>
        <fullName evidence="8">Unannotated protein</fullName>
    </submittedName>
</protein>
<dbReference type="InterPro" id="IPR011006">
    <property type="entry name" value="CheY-like_superfamily"/>
</dbReference>
<sequence>MPSLIMVVDDESGVRELLCDALHIAGYESVDAPDGMAALTLLRKAKPVLAIIDINMPLMDGFELVERMRSEGNETPVLMLSARNDRADITRGLTIGADDYVTKPFGLEELLLRVKAIIRRSEKADIGTPLLSCGPITLNEELHQVTFNSEVIDLSPTEFRLLAVLLEHKGRVLSKVLLLDEVWGITFQSESSVVDTYISYLRKKLHRDGFEGIRTVRGVGFQIQEPKA</sequence>
<dbReference type="InterPro" id="IPR039420">
    <property type="entry name" value="WalR-like"/>
</dbReference>
<dbReference type="GO" id="GO:0006355">
    <property type="term" value="P:regulation of DNA-templated transcription"/>
    <property type="evidence" value="ECO:0007669"/>
    <property type="project" value="InterPro"/>
</dbReference>
<accession>A0A6J7XSG5</accession>
<gene>
    <name evidence="8" type="ORF">UFOPK3554_00402</name>
</gene>
<dbReference type="InterPro" id="IPR001789">
    <property type="entry name" value="Sig_transdc_resp-reg_receiver"/>
</dbReference>
<keyword evidence="5" id="KW-0804">Transcription</keyword>
<dbReference type="SMART" id="SM00862">
    <property type="entry name" value="Trans_reg_C"/>
    <property type="match status" value="1"/>
</dbReference>
<dbReference type="SUPFAM" id="SSF52172">
    <property type="entry name" value="CheY-like"/>
    <property type="match status" value="1"/>
</dbReference>
<dbReference type="InterPro" id="IPR016032">
    <property type="entry name" value="Sig_transdc_resp-reg_C-effctor"/>
</dbReference>
<dbReference type="PROSITE" id="PS50110">
    <property type="entry name" value="RESPONSE_REGULATORY"/>
    <property type="match status" value="1"/>
</dbReference>
<evidence type="ECO:0000259" key="6">
    <source>
        <dbReference type="PROSITE" id="PS50110"/>
    </source>
</evidence>
<dbReference type="Gene3D" id="3.40.50.2300">
    <property type="match status" value="1"/>
</dbReference>
<dbReference type="SUPFAM" id="SSF46894">
    <property type="entry name" value="C-terminal effector domain of the bipartite response regulators"/>
    <property type="match status" value="1"/>
</dbReference>
<evidence type="ECO:0000256" key="2">
    <source>
        <dbReference type="ARBA" id="ARBA00023012"/>
    </source>
</evidence>
<dbReference type="GO" id="GO:0005829">
    <property type="term" value="C:cytosol"/>
    <property type="evidence" value="ECO:0007669"/>
    <property type="project" value="TreeGrafter"/>
</dbReference>
<dbReference type="PANTHER" id="PTHR48111">
    <property type="entry name" value="REGULATOR OF RPOS"/>
    <property type="match status" value="1"/>
</dbReference>
<dbReference type="InterPro" id="IPR036388">
    <property type="entry name" value="WH-like_DNA-bd_sf"/>
</dbReference>
<keyword evidence="3" id="KW-0805">Transcription regulation</keyword>
<dbReference type="SMART" id="SM00448">
    <property type="entry name" value="REC"/>
    <property type="match status" value="1"/>
</dbReference>
<evidence type="ECO:0000256" key="1">
    <source>
        <dbReference type="ARBA" id="ARBA00022553"/>
    </source>
</evidence>
<proteinExistence type="predicted"/>
<dbReference type="GO" id="GO:0000976">
    <property type="term" value="F:transcription cis-regulatory region binding"/>
    <property type="evidence" value="ECO:0007669"/>
    <property type="project" value="TreeGrafter"/>
</dbReference>
<dbReference type="AlphaFoldDB" id="A0A6J7XSG5"/>
<dbReference type="InterPro" id="IPR001867">
    <property type="entry name" value="OmpR/PhoB-type_DNA-bd"/>
</dbReference>
<organism evidence="8">
    <name type="scientific">freshwater metagenome</name>
    <dbReference type="NCBI Taxonomy" id="449393"/>
    <lineage>
        <taxon>unclassified sequences</taxon>
        <taxon>metagenomes</taxon>
        <taxon>ecological metagenomes</taxon>
    </lineage>
</organism>
<evidence type="ECO:0000256" key="5">
    <source>
        <dbReference type="ARBA" id="ARBA00023163"/>
    </source>
</evidence>
<dbReference type="Gene3D" id="6.10.250.690">
    <property type="match status" value="1"/>
</dbReference>
<keyword evidence="4" id="KW-0238">DNA-binding</keyword>
<dbReference type="GO" id="GO:0000156">
    <property type="term" value="F:phosphorelay response regulator activity"/>
    <property type="evidence" value="ECO:0007669"/>
    <property type="project" value="TreeGrafter"/>
</dbReference>
<keyword evidence="1" id="KW-0597">Phosphoprotein</keyword>
<dbReference type="Pfam" id="PF00486">
    <property type="entry name" value="Trans_reg_C"/>
    <property type="match status" value="1"/>
</dbReference>
<evidence type="ECO:0000256" key="3">
    <source>
        <dbReference type="ARBA" id="ARBA00023015"/>
    </source>
</evidence>
<evidence type="ECO:0000259" key="7">
    <source>
        <dbReference type="PROSITE" id="PS51755"/>
    </source>
</evidence>
<reference evidence="8" key="1">
    <citation type="submission" date="2020-05" db="EMBL/GenBank/DDBJ databases">
        <authorList>
            <person name="Chiriac C."/>
            <person name="Salcher M."/>
            <person name="Ghai R."/>
            <person name="Kavagutti S V."/>
        </authorList>
    </citation>
    <scope>NUCLEOTIDE SEQUENCE</scope>
</reference>
<evidence type="ECO:0000256" key="4">
    <source>
        <dbReference type="ARBA" id="ARBA00023125"/>
    </source>
</evidence>
<evidence type="ECO:0000313" key="8">
    <source>
        <dbReference type="EMBL" id="CAB5239651.1"/>
    </source>
</evidence>